<evidence type="ECO:0000313" key="3">
    <source>
        <dbReference type="Proteomes" id="UP000256780"/>
    </source>
</evidence>
<sequence length="110" mass="11750">MVIADRGGRLCPRAGARSGARVADPGADRPGLLHRGGDGVVVVGESSNAPTLLSYFVSFAQTDDAKSHPAQVRPDLYRRGRPQDQPGGPRRHPAVPLPQPAIRMRHGQML</sequence>
<protein>
    <submittedName>
        <fullName evidence="2">Uncharacterized protein</fullName>
    </submittedName>
</protein>
<feature type="region of interest" description="Disordered" evidence="1">
    <location>
        <begin position="64"/>
        <end position="110"/>
    </location>
</feature>
<feature type="region of interest" description="Disordered" evidence="1">
    <location>
        <begin position="1"/>
        <end position="31"/>
    </location>
</feature>
<name>A0A975XE73_9BURK</name>
<gene>
    <name evidence="2" type="ORF">CBM2587_B90069</name>
</gene>
<dbReference type="AlphaFoldDB" id="A0A975XE73"/>
<accession>A0A975XE73</accession>
<comment type="caution">
    <text evidence="2">The sequence shown here is derived from an EMBL/GenBank/DDBJ whole genome shotgun (WGS) entry which is preliminary data.</text>
</comment>
<evidence type="ECO:0000313" key="2">
    <source>
        <dbReference type="EMBL" id="SOY67619.1"/>
    </source>
</evidence>
<dbReference type="EMBL" id="OFSQ01000038">
    <property type="protein sequence ID" value="SOY67619.1"/>
    <property type="molecule type" value="Genomic_DNA"/>
</dbReference>
<organism evidence="2 3">
    <name type="scientific">Cupriavidus taiwanensis</name>
    <dbReference type="NCBI Taxonomy" id="164546"/>
    <lineage>
        <taxon>Bacteria</taxon>
        <taxon>Pseudomonadati</taxon>
        <taxon>Pseudomonadota</taxon>
        <taxon>Betaproteobacteria</taxon>
        <taxon>Burkholderiales</taxon>
        <taxon>Burkholderiaceae</taxon>
        <taxon>Cupriavidus</taxon>
    </lineage>
</organism>
<dbReference type="Proteomes" id="UP000256780">
    <property type="component" value="Chromosome CBM2587_b"/>
</dbReference>
<reference evidence="2 3" key="1">
    <citation type="submission" date="2018-01" db="EMBL/GenBank/DDBJ databases">
        <authorList>
            <person name="Clerissi C."/>
        </authorList>
    </citation>
    <scope>NUCLEOTIDE SEQUENCE [LARGE SCALE GENOMIC DNA]</scope>
    <source>
        <strain evidence="2">Cupriavidus sp. LMG 19464</strain>
    </source>
</reference>
<evidence type="ECO:0000256" key="1">
    <source>
        <dbReference type="SAM" id="MobiDB-lite"/>
    </source>
</evidence>
<proteinExistence type="predicted"/>